<dbReference type="PANTHER" id="PTHR43540">
    <property type="entry name" value="PEROXYUREIDOACRYLATE/UREIDOACRYLATE AMIDOHYDROLASE-RELATED"/>
    <property type="match status" value="1"/>
</dbReference>
<dbReference type="GO" id="GO:0016787">
    <property type="term" value="F:hydrolase activity"/>
    <property type="evidence" value="ECO:0007669"/>
    <property type="project" value="UniProtKB-KW"/>
</dbReference>
<dbReference type="PANTHER" id="PTHR43540:SF6">
    <property type="entry name" value="ISOCHORISMATASE-LIKE DOMAIN-CONTAINING PROTEIN"/>
    <property type="match status" value="1"/>
</dbReference>
<gene>
    <name evidence="3" type="ORF">GTP45_03145</name>
</gene>
<evidence type="ECO:0000313" key="4">
    <source>
        <dbReference type="Proteomes" id="UP000450012"/>
    </source>
</evidence>
<dbReference type="SUPFAM" id="SSF52499">
    <property type="entry name" value="Isochorismatase-like hydrolases"/>
    <property type="match status" value="1"/>
</dbReference>
<name>A0A7X4GLV0_9BURK</name>
<feature type="domain" description="Isochorismatase-like" evidence="2">
    <location>
        <begin position="9"/>
        <end position="180"/>
    </location>
</feature>
<dbReference type="RefSeq" id="WP_161012405.1">
    <property type="nucleotide sequence ID" value="NZ_WWCK01000001.1"/>
</dbReference>
<dbReference type="EMBL" id="WWCK01000001">
    <property type="protein sequence ID" value="MYM65831.1"/>
    <property type="molecule type" value="Genomic_DNA"/>
</dbReference>
<keyword evidence="1" id="KW-0378">Hydrolase</keyword>
<evidence type="ECO:0000256" key="1">
    <source>
        <dbReference type="ARBA" id="ARBA00022801"/>
    </source>
</evidence>
<proteinExistence type="predicted"/>
<evidence type="ECO:0000313" key="3">
    <source>
        <dbReference type="EMBL" id="MYM65831.1"/>
    </source>
</evidence>
<evidence type="ECO:0000259" key="2">
    <source>
        <dbReference type="Pfam" id="PF00857"/>
    </source>
</evidence>
<dbReference type="CDD" id="cd01014">
    <property type="entry name" value="nicotinamidase_related"/>
    <property type="match status" value="1"/>
</dbReference>
<comment type="caution">
    <text evidence="3">The sequence shown here is derived from an EMBL/GenBank/DDBJ whole genome shotgun (WGS) entry which is preliminary data.</text>
</comment>
<dbReference type="Gene3D" id="3.40.50.850">
    <property type="entry name" value="Isochorismatase-like"/>
    <property type="match status" value="1"/>
</dbReference>
<dbReference type="InterPro" id="IPR000868">
    <property type="entry name" value="Isochorismatase-like_dom"/>
</dbReference>
<dbReference type="Proteomes" id="UP000450012">
    <property type="component" value="Unassembled WGS sequence"/>
</dbReference>
<dbReference type="Pfam" id="PF00857">
    <property type="entry name" value="Isochorismatase"/>
    <property type="match status" value="1"/>
</dbReference>
<sequence length="210" mass="23161">MSTSAPRRALVVIDVQNEYVSGNFKIEFPDVQASLVQIGRAMDAATARKIPIVMVQHVLPPDAPIFAKDSFGVALHPVVGERHYDKLITKDLPSTFAGTDFGAWLKENNIDTVAIVGYMTHNCNDSTIRQAMHDGYHVEFLHDAAGSLPYRNRMGMATAAEIHRVECIVLESSFAAVVSTDEWIANLDSGKHAPRDNIYLSNQRAVLERA</sequence>
<reference evidence="3 4" key="1">
    <citation type="submission" date="2019-12" db="EMBL/GenBank/DDBJ databases">
        <title>Novel species isolated from a subtropical stream in China.</title>
        <authorList>
            <person name="Lu H."/>
        </authorList>
    </citation>
    <scope>NUCLEOTIDE SEQUENCE [LARGE SCALE GENOMIC DNA]</scope>
    <source>
        <strain evidence="3 4">FT55W</strain>
    </source>
</reference>
<organism evidence="3 4">
    <name type="scientific">Duganella rivi</name>
    <dbReference type="NCBI Taxonomy" id="2666083"/>
    <lineage>
        <taxon>Bacteria</taxon>
        <taxon>Pseudomonadati</taxon>
        <taxon>Pseudomonadota</taxon>
        <taxon>Betaproteobacteria</taxon>
        <taxon>Burkholderiales</taxon>
        <taxon>Oxalobacteraceae</taxon>
        <taxon>Telluria group</taxon>
        <taxon>Duganella</taxon>
    </lineage>
</organism>
<keyword evidence="4" id="KW-1185">Reference proteome</keyword>
<dbReference type="InterPro" id="IPR050272">
    <property type="entry name" value="Isochorismatase-like_hydrls"/>
</dbReference>
<protein>
    <submittedName>
        <fullName evidence="3">Isochorismatase family protein</fullName>
    </submittedName>
</protein>
<accession>A0A7X4GLV0</accession>
<dbReference type="AlphaFoldDB" id="A0A7X4GLV0"/>
<dbReference type="InterPro" id="IPR036380">
    <property type="entry name" value="Isochorismatase-like_sf"/>
</dbReference>